<proteinExistence type="predicted"/>
<sequence length="208" mass="22246">MITIYGHFLSEGSNCRRRGDQIGEEANNECSVIRGWLSLHRVVPGIYECYLRKGPTRAPTATLGLGFGEVSHGNHHCIDRNQSSSLYDAHIADRVFLNLPRVSRMLSSMRVSFGGGSVHSFSGDGGSNSVCVASASVSAGWLVVSDTVSAFWLFKDAERVGGLANCEGTFEGPTSSANSHWCWLEDVLDAGDDGCLAPDCADCALPDV</sequence>
<protein>
    <submittedName>
        <fullName evidence="1">Uncharacterized protein</fullName>
    </submittedName>
</protein>
<gene>
    <name evidence="1" type="ORF">F3Y22_tig00117056pilonHSYRG00735</name>
</gene>
<evidence type="ECO:0000313" key="1">
    <source>
        <dbReference type="EMBL" id="KAE8654041.1"/>
    </source>
</evidence>
<organism evidence="1 2">
    <name type="scientific">Hibiscus syriacus</name>
    <name type="common">Rose of Sharon</name>
    <dbReference type="NCBI Taxonomy" id="106335"/>
    <lineage>
        <taxon>Eukaryota</taxon>
        <taxon>Viridiplantae</taxon>
        <taxon>Streptophyta</taxon>
        <taxon>Embryophyta</taxon>
        <taxon>Tracheophyta</taxon>
        <taxon>Spermatophyta</taxon>
        <taxon>Magnoliopsida</taxon>
        <taxon>eudicotyledons</taxon>
        <taxon>Gunneridae</taxon>
        <taxon>Pentapetalae</taxon>
        <taxon>rosids</taxon>
        <taxon>malvids</taxon>
        <taxon>Malvales</taxon>
        <taxon>Malvaceae</taxon>
        <taxon>Malvoideae</taxon>
        <taxon>Hibiscus</taxon>
    </lineage>
</organism>
<dbReference type="AlphaFoldDB" id="A0A6A2WB06"/>
<accession>A0A6A2WB06</accession>
<keyword evidence="2" id="KW-1185">Reference proteome</keyword>
<evidence type="ECO:0000313" key="2">
    <source>
        <dbReference type="Proteomes" id="UP000436088"/>
    </source>
</evidence>
<name>A0A6A2WB06_HIBSY</name>
<comment type="caution">
    <text evidence="1">The sequence shown here is derived from an EMBL/GenBank/DDBJ whole genome shotgun (WGS) entry which is preliminary data.</text>
</comment>
<dbReference type="Proteomes" id="UP000436088">
    <property type="component" value="Unassembled WGS sequence"/>
</dbReference>
<reference evidence="1" key="1">
    <citation type="submission" date="2019-09" db="EMBL/GenBank/DDBJ databases">
        <title>Draft genome information of white flower Hibiscus syriacus.</title>
        <authorList>
            <person name="Kim Y.-M."/>
        </authorList>
    </citation>
    <scope>NUCLEOTIDE SEQUENCE [LARGE SCALE GENOMIC DNA]</scope>
    <source>
        <strain evidence="1">YM2019G1</strain>
    </source>
</reference>
<dbReference type="EMBL" id="VEPZ02001788">
    <property type="protein sequence ID" value="KAE8654041.1"/>
    <property type="molecule type" value="Genomic_DNA"/>
</dbReference>